<protein>
    <submittedName>
        <fullName evidence="1">Uncharacterized protein</fullName>
    </submittedName>
</protein>
<gene>
    <name evidence="1" type="ORF">SFMTTN_2704</name>
</gene>
<comment type="caution">
    <text evidence="1">The sequence shown here is derived from an EMBL/GenBank/DDBJ whole genome shotgun (WGS) entry which is preliminary data.</text>
</comment>
<sequence length="37" mass="4405">MGDAKEPNVFVFHVRVAWQDSGIHLRETCQFIFWARI</sequence>
<keyword evidence="2" id="KW-1185">Reference proteome</keyword>
<dbReference type="AlphaFoldDB" id="A0A401JGZ1"/>
<name>A0A401JGZ1_9PROT</name>
<evidence type="ECO:0000313" key="2">
    <source>
        <dbReference type="Proteomes" id="UP000286806"/>
    </source>
</evidence>
<evidence type="ECO:0000313" key="1">
    <source>
        <dbReference type="EMBL" id="GBL46878.1"/>
    </source>
</evidence>
<dbReference type="Proteomes" id="UP000286806">
    <property type="component" value="Unassembled WGS sequence"/>
</dbReference>
<reference evidence="1 2" key="1">
    <citation type="journal article" date="2019" name="Front. Microbiol.">
        <title>Genomes of Neutrophilic Sulfur-Oxidizing Chemolithoautotrophs Representing 9 Proteobacterial Species From 8 Genera.</title>
        <authorList>
            <person name="Watanabe T."/>
            <person name="Kojima H."/>
            <person name="Umezawa K."/>
            <person name="Hori C."/>
            <person name="Takasuka T.E."/>
            <person name="Kato Y."/>
            <person name="Fukui M."/>
        </authorList>
    </citation>
    <scope>NUCLEOTIDE SEQUENCE [LARGE SCALE GENOMIC DNA]</scope>
    <source>
        <strain evidence="1 2">TTN</strain>
    </source>
</reference>
<accession>A0A401JGZ1</accession>
<dbReference type="EMBL" id="BGOW01000029">
    <property type="protein sequence ID" value="GBL46878.1"/>
    <property type="molecule type" value="Genomic_DNA"/>
</dbReference>
<proteinExistence type="predicted"/>
<organism evidence="1 2">
    <name type="scientific">Sulfuriferula multivorans</name>
    <dbReference type="NCBI Taxonomy" id="1559896"/>
    <lineage>
        <taxon>Bacteria</taxon>
        <taxon>Pseudomonadati</taxon>
        <taxon>Pseudomonadota</taxon>
        <taxon>Betaproteobacteria</taxon>
        <taxon>Nitrosomonadales</taxon>
        <taxon>Sulfuricellaceae</taxon>
        <taxon>Sulfuriferula</taxon>
    </lineage>
</organism>